<reference evidence="2" key="1">
    <citation type="submission" date="2022-11" db="UniProtKB">
        <authorList>
            <consortium name="WormBaseParasite"/>
        </authorList>
    </citation>
    <scope>IDENTIFICATION</scope>
</reference>
<evidence type="ECO:0000313" key="1">
    <source>
        <dbReference type="Proteomes" id="UP000887565"/>
    </source>
</evidence>
<dbReference type="WBParaSite" id="nRc.2.0.1.t11912-RA">
    <property type="protein sequence ID" value="nRc.2.0.1.t11912-RA"/>
    <property type="gene ID" value="nRc.2.0.1.g11912"/>
</dbReference>
<accession>A0A915IDE7</accession>
<dbReference type="AlphaFoldDB" id="A0A915IDE7"/>
<protein>
    <submittedName>
        <fullName evidence="2">Uncharacterized protein</fullName>
    </submittedName>
</protein>
<sequence>MVDLRPCHTSSDSICRRWPTGDTDSVSPSKNISLLISANHLKSENNKFHLSSRSLLNLSDKGSSIFQPLNISIIMRAFLPVQCPLSLTRYMKTDWSMCSSISLCPEKLCALKISDVQEKTCRVKLVTNELVIHRPSIDNKKALQPAPLNVVSASNIEQKNSLTLPEYKSYKKN</sequence>
<evidence type="ECO:0000313" key="2">
    <source>
        <dbReference type="WBParaSite" id="nRc.2.0.1.t11912-RA"/>
    </source>
</evidence>
<keyword evidence="1" id="KW-1185">Reference proteome</keyword>
<dbReference type="Proteomes" id="UP000887565">
    <property type="component" value="Unplaced"/>
</dbReference>
<proteinExistence type="predicted"/>
<name>A0A915IDE7_ROMCU</name>
<organism evidence="1 2">
    <name type="scientific">Romanomermis culicivorax</name>
    <name type="common">Nematode worm</name>
    <dbReference type="NCBI Taxonomy" id="13658"/>
    <lineage>
        <taxon>Eukaryota</taxon>
        <taxon>Metazoa</taxon>
        <taxon>Ecdysozoa</taxon>
        <taxon>Nematoda</taxon>
        <taxon>Enoplea</taxon>
        <taxon>Dorylaimia</taxon>
        <taxon>Mermithida</taxon>
        <taxon>Mermithoidea</taxon>
        <taxon>Mermithidae</taxon>
        <taxon>Romanomermis</taxon>
    </lineage>
</organism>